<evidence type="ECO:0000313" key="11">
    <source>
        <dbReference type="Proteomes" id="UP000197019"/>
    </source>
</evidence>
<keyword evidence="5" id="KW-0418">Kinase</keyword>
<dbReference type="InterPro" id="IPR000700">
    <property type="entry name" value="PAS-assoc_C"/>
</dbReference>
<dbReference type="GO" id="GO:0004673">
    <property type="term" value="F:protein histidine kinase activity"/>
    <property type="evidence" value="ECO:0007669"/>
    <property type="project" value="UniProtKB-EC"/>
</dbReference>
<sequence>MKKSSLLFLQAHTNMANVIGELIPDLFTDADGLNGGTMPYSLFVETVEQVPIAISITDKKAKILYVNEEFSRVTGYQPEDILGKNESILSDKRTPRTVYYDLWHTIRSKKVWRGTLCNRHKSGHRYIANLTIAPMLNAQGAVSHYIGMHHDITQAHEADKKVINQKLLIESVINSSPIAMVVIDDQDKVILDNHNYKILVSDLDKGEPAAYFLQLLREEMGGLWTDLQANEKGFNNREFRVEGKAGRRSRWFSCAGNWFKENEVHADSFFENASKQYLILTITDITRQRRQMEELNIQTLKTLMSEDERVRSIRETLLGAIHQIHMPMNQIKAAEQILRHKGDGQNPGLLQILQQIQQSGEEAIATMQNCIPEILQTAIIPVNLNQILHEVLLLSDQRIWSNGIDVHWQPLAELPNILGSESRLRVLFNQLLDNAIEAVGFGNSTEQRIKISTYADADLIYVHIEDTGPGIPVEKRSKVFEPFYTTRAMGGQKAGMGLVIAKEIVSQHQGFIDIDPNYEQGCRFKISFPLHRQELGGLI</sequence>
<organism evidence="9 11">
    <name type="scientific">Methylovulum psychrotolerans</name>
    <dbReference type="NCBI Taxonomy" id="1704499"/>
    <lineage>
        <taxon>Bacteria</taxon>
        <taxon>Pseudomonadati</taxon>
        <taxon>Pseudomonadota</taxon>
        <taxon>Gammaproteobacteria</taxon>
        <taxon>Methylococcales</taxon>
        <taxon>Methylococcaceae</taxon>
        <taxon>Methylovulum</taxon>
    </lineage>
</organism>
<feature type="domain" description="PAS" evidence="7">
    <location>
        <begin position="39"/>
        <end position="85"/>
    </location>
</feature>
<evidence type="ECO:0000259" key="8">
    <source>
        <dbReference type="PROSITE" id="PS50113"/>
    </source>
</evidence>
<dbReference type="Gene3D" id="3.30.565.10">
    <property type="entry name" value="Histidine kinase-like ATPase, C-terminal domain"/>
    <property type="match status" value="1"/>
</dbReference>
<evidence type="ECO:0000256" key="5">
    <source>
        <dbReference type="ARBA" id="ARBA00022777"/>
    </source>
</evidence>
<dbReference type="OrthoDB" id="7991996at2"/>
<dbReference type="Gene3D" id="3.30.450.20">
    <property type="entry name" value="PAS domain"/>
    <property type="match status" value="1"/>
</dbReference>
<dbReference type="RefSeq" id="WP_088618911.1">
    <property type="nucleotide sequence ID" value="NZ_CP022129.1"/>
</dbReference>
<dbReference type="PRINTS" id="PR00344">
    <property type="entry name" value="BCTRLSENSOR"/>
</dbReference>
<feature type="domain" description="PAC" evidence="8">
    <location>
        <begin position="110"/>
        <end position="164"/>
    </location>
</feature>
<evidence type="ECO:0000313" key="9">
    <source>
        <dbReference type="EMBL" id="ASF46037.1"/>
    </source>
</evidence>
<dbReference type="InterPro" id="IPR004358">
    <property type="entry name" value="Sig_transdc_His_kin-like_C"/>
</dbReference>
<dbReference type="NCBIfam" id="TIGR00229">
    <property type="entry name" value="sensory_box"/>
    <property type="match status" value="1"/>
</dbReference>
<evidence type="ECO:0000256" key="4">
    <source>
        <dbReference type="ARBA" id="ARBA00022679"/>
    </source>
</evidence>
<dbReference type="SUPFAM" id="SSF55874">
    <property type="entry name" value="ATPase domain of HSP90 chaperone/DNA topoisomerase II/histidine kinase"/>
    <property type="match status" value="1"/>
</dbReference>
<dbReference type="EC" id="2.7.13.3" evidence="2"/>
<dbReference type="EMBL" id="CP022129">
    <property type="protein sequence ID" value="ASF46037.1"/>
    <property type="molecule type" value="Genomic_DNA"/>
</dbReference>
<dbReference type="SUPFAM" id="SSF55785">
    <property type="entry name" value="PYP-like sensor domain (PAS domain)"/>
    <property type="match status" value="1"/>
</dbReference>
<evidence type="ECO:0000256" key="2">
    <source>
        <dbReference type="ARBA" id="ARBA00012438"/>
    </source>
</evidence>
<dbReference type="InterPro" id="IPR052162">
    <property type="entry name" value="Sensor_kinase/Photoreceptor"/>
</dbReference>
<dbReference type="InterPro" id="IPR003594">
    <property type="entry name" value="HATPase_dom"/>
</dbReference>
<dbReference type="PANTHER" id="PTHR43304:SF1">
    <property type="entry name" value="PAC DOMAIN-CONTAINING PROTEIN"/>
    <property type="match status" value="1"/>
</dbReference>
<proteinExistence type="predicted"/>
<dbReference type="PROSITE" id="PS50109">
    <property type="entry name" value="HIS_KIN"/>
    <property type="match status" value="1"/>
</dbReference>
<evidence type="ECO:0000256" key="1">
    <source>
        <dbReference type="ARBA" id="ARBA00000085"/>
    </source>
</evidence>
<evidence type="ECO:0000259" key="6">
    <source>
        <dbReference type="PROSITE" id="PS50109"/>
    </source>
</evidence>
<dbReference type="SMART" id="SM00086">
    <property type="entry name" value="PAC"/>
    <property type="match status" value="1"/>
</dbReference>
<keyword evidence="11" id="KW-1185">Reference proteome</keyword>
<dbReference type="InterPro" id="IPR001610">
    <property type="entry name" value="PAC"/>
</dbReference>
<dbReference type="AlphaFoldDB" id="A0A1Z4BXL4"/>
<reference evidence="10 12" key="2">
    <citation type="submission" date="2017-11" db="EMBL/GenBank/DDBJ databases">
        <title>Draft Genome Sequence of Methylobacter psychrotolerans Sph1T, an Obligate Methanotroph from Low-Temperature Environments.</title>
        <authorList>
            <person name="Oshkin I.Y."/>
            <person name="Miroshnikov K."/>
            <person name="Belova S.E."/>
            <person name="Korzhenkov A."/>
            <person name="Toshchakov S.V."/>
            <person name="Dedysh S.N."/>
        </authorList>
    </citation>
    <scope>NUCLEOTIDE SEQUENCE [LARGE SCALE GENOMIC DNA]</scope>
    <source>
        <strain evidence="10 12">Sph1</strain>
    </source>
</reference>
<dbReference type="InterPro" id="IPR036890">
    <property type="entry name" value="HATPase_C_sf"/>
</dbReference>
<reference evidence="9 11" key="1">
    <citation type="submission" date="2017-06" db="EMBL/GenBank/DDBJ databases">
        <title>Genome Sequencing of the methanotroph Methylovulum psychrotolerants str. HV10-M2 isolated from a high-altitude environment.</title>
        <authorList>
            <person name="Mateos-Rivera A."/>
        </authorList>
    </citation>
    <scope>NUCLEOTIDE SEQUENCE [LARGE SCALE GENOMIC DNA]</scope>
    <source>
        <strain evidence="9 11">HV10_M2</strain>
    </source>
</reference>
<evidence type="ECO:0000313" key="12">
    <source>
        <dbReference type="Proteomes" id="UP000237423"/>
    </source>
</evidence>
<dbReference type="GO" id="GO:0007165">
    <property type="term" value="P:signal transduction"/>
    <property type="evidence" value="ECO:0007669"/>
    <property type="project" value="InterPro"/>
</dbReference>
<gene>
    <name evidence="9" type="primary">nifL</name>
    <name evidence="10" type="ORF">AADEFJLK_04052</name>
    <name evidence="9" type="ORF">CEK71_08055</name>
</gene>
<dbReference type="PROSITE" id="PS50112">
    <property type="entry name" value="PAS"/>
    <property type="match status" value="1"/>
</dbReference>
<dbReference type="Pfam" id="PF13426">
    <property type="entry name" value="PAS_9"/>
    <property type="match status" value="1"/>
</dbReference>
<dbReference type="Pfam" id="PF02518">
    <property type="entry name" value="HATPase_c"/>
    <property type="match status" value="1"/>
</dbReference>
<dbReference type="SMART" id="SM00091">
    <property type="entry name" value="PAS"/>
    <property type="match status" value="2"/>
</dbReference>
<evidence type="ECO:0000256" key="3">
    <source>
        <dbReference type="ARBA" id="ARBA00022553"/>
    </source>
</evidence>
<dbReference type="CDD" id="cd00130">
    <property type="entry name" value="PAS"/>
    <property type="match status" value="1"/>
</dbReference>
<dbReference type="Proteomes" id="UP000237423">
    <property type="component" value="Unassembled WGS sequence"/>
</dbReference>
<evidence type="ECO:0000313" key="10">
    <source>
        <dbReference type="EMBL" id="POZ50155.1"/>
    </source>
</evidence>
<dbReference type="PANTHER" id="PTHR43304">
    <property type="entry name" value="PHYTOCHROME-LIKE PROTEIN CPH1"/>
    <property type="match status" value="1"/>
</dbReference>
<accession>A0A1Z4BXL4</accession>
<protein>
    <recommendedName>
        <fullName evidence="2">histidine kinase</fullName>
        <ecNumber evidence="2">2.7.13.3</ecNumber>
    </recommendedName>
</protein>
<dbReference type="GO" id="GO:0009399">
    <property type="term" value="P:nitrogen fixation"/>
    <property type="evidence" value="ECO:0007669"/>
    <property type="project" value="InterPro"/>
</dbReference>
<dbReference type="SMART" id="SM00387">
    <property type="entry name" value="HATPase_c"/>
    <property type="match status" value="1"/>
</dbReference>
<dbReference type="CDD" id="cd00075">
    <property type="entry name" value="HATPase"/>
    <property type="match status" value="1"/>
</dbReference>
<dbReference type="KEGG" id="mpsy:CEK71_08055"/>
<name>A0A1Z4BXL4_9GAMM</name>
<dbReference type="InterPro" id="IPR005467">
    <property type="entry name" value="His_kinase_dom"/>
</dbReference>
<dbReference type="PROSITE" id="PS50113">
    <property type="entry name" value="PAC"/>
    <property type="match status" value="1"/>
</dbReference>
<dbReference type="NCBIfam" id="TIGR02938">
    <property type="entry name" value="nifL_nitrog"/>
    <property type="match status" value="1"/>
</dbReference>
<dbReference type="InterPro" id="IPR000014">
    <property type="entry name" value="PAS"/>
</dbReference>
<evidence type="ECO:0000259" key="7">
    <source>
        <dbReference type="PROSITE" id="PS50112"/>
    </source>
</evidence>
<feature type="domain" description="Histidine kinase" evidence="6">
    <location>
        <begin position="319"/>
        <end position="532"/>
    </location>
</feature>
<comment type="catalytic activity">
    <reaction evidence="1">
        <text>ATP + protein L-histidine = ADP + protein N-phospho-L-histidine.</text>
        <dbReference type="EC" id="2.7.13.3"/>
    </reaction>
</comment>
<keyword evidence="4" id="KW-0808">Transferase</keyword>
<dbReference type="InterPro" id="IPR035965">
    <property type="entry name" value="PAS-like_dom_sf"/>
</dbReference>
<dbReference type="EMBL" id="PGFZ01000014">
    <property type="protein sequence ID" value="POZ50155.1"/>
    <property type="molecule type" value="Genomic_DNA"/>
</dbReference>
<dbReference type="Proteomes" id="UP000197019">
    <property type="component" value="Chromosome"/>
</dbReference>
<dbReference type="InterPro" id="IPR014285">
    <property type="entry name" value="N_fixation_neg-reg_NifL"/>
</dbReference>
<keyword evidence="3" id="KW-0597">Phosphoprotein</keyword>